<dbReference type="InterPro" id="IPR050483">
    <property type="entry name" value="CoA-transferase_III_domain"/>
</dbReference>
<dbReference type="InterPro" id="IPR023606">
    <property type="entry name" value="CoA-Trfase_III_dom_1_sf"/>
</dbReference>
<dbReference type="PANTHER" id="PTHR48207:SF3">
    <property type="entry name" value="SUCCINATE--HYDROXYMETHYLGLUTARATE COA-TRANSFERASE"/>
    <property type="match status" value="1"/>
</dbReference>
<organism evidence="2 3">
    <name type="scientific">Neoaquamicrobium microcysteis</name>
    <dbReference type="NCBI Taxonomy" id="2682781"/>
    <lineage>
        <taxon>Bacteria</taxon>
        <taxon>Pseudomonadati</taxon>
        <taxon>Pseudomonadota</taxon>
        <taxon>Alphaproteobacteria</taxon>
        <taxon>Hyphomicrobiales</taxon>
        <taxon>Phyllobacteriaceae</taxon>
        <taxon>Neoaquamicrobium</taxon>
    </lineage>
</organism>
<dbReference type="OrthoDB" id="9806585at2"/>
<gene>
    <name evidence="2" type="ORF">FY036_09300</name>
</gene>
<evidence type="ECO:0000313" key="3">
    <source>
        <dbReference type="Proteomes" id="UP000323258"/>
    </source>
</evidence>
<dbReference type="EMBL" id="VSZS01000060">
    <property type="protein sequence ID" value="TYR33235.1"/>
    <property type="molecule type" value="Genomic_DNA"/>
</dbReference>
<dbReference type="Gene3D" id="3.30.1540.10">
    <property type="entry name" value="formyl-coa transferase, domain 3"/>
    <property type="match status" value="1"/>
</dbReference>
<protein>
    <submittedName>
        <fullName evidence="2">CoA transferase</fullName>
    </submittedName>
</protein>
<dbReference type="RefSeq" id="WP_148914435.1">
    <property type="nucleotide sequence ID" value="NZ_VSZS01000060.1"/>
</dbReference>
<evidence type="ECO:0000313" key="2">
    <source>
        <dbReference type="EMBL" id="TYR33235.1"/>
    </source>
</evidence>
<name>A0A5D4H140_9HYPH</name>
<dbReference type="SUPFAM" id="SSF89796">
    <property type="entry name" value="CoA-transferase family III (CaiB/BaiF)"/>
    <property type="match status" value="1"/>
</dbReference>
<reference evidence="2 3" key="1">
    <citation type="submission" date="2019-08" db="EMBL/GenBank/DDBJ databases">
        <authorList>
            <person name="Seo Y.L."/>
        </authorList>
    </citation>
    <scope>NUCLEOTIDE SEQUENCE [LARGE SCALE GENOMIC DNA]</scope>
    <source>
        <strain evidence="2 3">MaA-C15</strain>
    </source>
</reference>
<dbReference type="Pfam" id="PF02515">
    <property type="entry name" value="CoA_transf_3"/>
    <property type="match status" value="1"/>
</dbReference>
<sequence length="373" mass="40116">MLLPLEGILVVAIEQAVAAPTCTLRLADAGARVIKIERAEGETARHYDQAVHGTSAYFAWLNRGKESAVLDIKNEGDRALVERMVSKADIFVQNLAPGAASRLGLGAKDLVERFPRIVAVDIVGYRQDSSFRDMRAYDMLIQAESGICAVTGTPDTPVKVGVSLADVQTGMNAHAAILEALIERGVTGRGKAIEIAMFDAMADMMSVPLLHHLYGGRATPRTGLAHAAIFPYGRVSCSDGDIVIVVQNPGEWRRLCEGVMQRPDLVADQRFADNPSRVNNREMLGDILAGIFGGITRVEAVTRLEANALAWSSVSTVEDLARHPALARLALEVPGGVFEGVASPVRRHVRAGAVPALGQHTDAVRIEFEEKKT</sequence>
<keyword evidence="3" id="KW-1185">Reference proteome</keyword>
<dbReference type="Proteomes" id="UP000323258">
    <property type="component" value="Unassembled WGS sequence"/>
</dbReference>
<reference evidence="2 3" key="2">
    <citation type="submission" date="2019-09" db="EMBL/GenBank/DDBJ databases">
        <title>Mesorhizobium sp. MaA-C15 isolated from Microcystis aeruginosa.</title>
        <authorList>
            <person name="Jeong S.E."/>
            <person name="Jin H.M."/>
            <person name="Jeon C.O."/>
        </authorList>
    </citation>
    <scope>NUCLEOTIDE SEQUENCE [LARGE SCALE GENOMIC DNA]</scope>
    <source>
        <strain evidence="2 3">MaA-C15</strain>
    </source>
</reference>
<accession>A0A5D4H140</accession>
<dbReference type="GO" id="GO:0008410">
    <property type="term" value="F:CoA-transferase activity"/>
    <property type="evidence" value="ECO:0007669"/>
    <property type="project" value="TreeGrafter"/>
</dbReference>
<dbReference type="PANTHER" id="PTHR48207">
    <property type="entry name" value="SUCCINATE--HYDROXYMETHYLGLUTARATE COA-TRANSFERASE"/>
    <property type="match status" value="1"/>
</dbReference>
<comment type="caution">
    <text evidence="2">The sequence shown here is derived from an EMBL/GenBank/DDBJ whole genome shotgun (WGS) entry which is preliminary data.</text>
</comment>
<dbReference type="InterPro" id="IPR044855">
    <property type="entry name" value="CoA-Trfase_III_dom3_sf"/>
</dbReference>
<keyword evidence="1 2" id="KW-0808">Transferase</keyword>
<dbReference type="Gene3D" id="3.40.50.10540">
    <property type="entry name" value="Crotonobetainyl-coa:carnitine coa-transferase, domain 1"/>
    <property type="match status" value="1"/>
</dbReference>
<dbReference type="InterPro" id="IPR003673">
    <property type="entry name" value="CoA-Trfase_fam_III"/>
</dbReference>
<dbReference type="AlphaFoldDB" id="A0A5D4H140"/>
<proteinExistence type="predicted"/>
<evidence type="ECO:0000256" key="1">
    <source>
        <dbReference type="ARBA" id="ARBA00022679"/>
    </source>
</evidence>